<proteinExistence type="predicted"/>
<gene>
    <name evidence="1" type="ORF">F1003_02050</name>
</gene>
<dbReference type="AlphaFoldDB" id="A0A7K1G974"/>
<dbReference type="RefSeq" id="WP_155087535.1">
    <property type="nucleotide sequence ID" value="NZ_OZ260095.1"/>
</dbReference>
<sequence length="148" mass="16482">MGVISRDKNQINCIYASVSDFGKQIPGYLKSSDKDILLKDISKTMPSTTQWHELIENASIDAKDIVDFSQVENISEQSDLDQSGYVNVIENNPKALSGAFIVNGDKTSYMKTVTEVLKYFDVDSAGLEKTFHTEDPTISKTTDDDKFV</sequence>
<dbReference type="Proteomes" id="UP000447545">
    <property type="component" value="Unassembled WGS sequence"/>
</dbReference>
<reference evidence="1 2" key="1">
    <citation type="submission" date="2019-11" db="EMBL/GenBank/DDBJ databases">
        <title>Winogradskyella ouciana sp. nov., isolated from the hadal seawater of the Mariana Trench.</title>
        <authorList>
            <person name="Liu R."/>
        </authorList>
    </citation>
    <scope>NUCLEOTIDE SEQUENCE [LARGE SCALE GENOMIC DNA]</scope>
    <source>
        <strain evidence="1 2">ZXX205</strain>
    </source>
</reference>
<keyword evidence="2" id="KW-1185">Reference proteome</keyword>
<accession>A0A7K1G974</accession>
<comment type="caution">
    <text evidence="1">The sequence shown here is derived from an EMBL/GenBank/DDBJ whole genome shotgun (WGS) entry which is preliminary data.</text>
</comment>
<evidence type="ECO:0000313" key="1">
    <source>
        <dbReference type="EMBL" id="MTE25701.1"/>
    </source>
</evidence>
<dbReference type="EMBL" id="WJYA01000002">
    <property type="protein sequence ID" value="MTE25701.1"/>
    <property type="molecule type" value="Genomic_DNA"/>
</dbReference>
<evidence type="ECO:0000313" key="2">
    <source>
        <dbReference type="Proteomes" id="UP000447545"/>
    </source>
</evidence>
<organism evidence="1 2">
    <name type="scientific">Winogradskyella ouciana</name>
    <dbReference type="NCBI Taxonomy" id="2608631"/>
    <lineage>
        <taxon>Bacteria</taxon>
        <taxon>Pseudomonadati</taxon>
        <taxon>Bacteroidota</taxon>
        <taxon>Flavobacteriia</taxon>
        <taxon>Flavobacteriales</taxon>
        <taxon>Flavobacteriaceae</taxon>
        <taxon>Winogradskyella</taxon>
    </lineage>
</organism>
<protein>
    <submittedName>
        <fullName evidence="1">Uncharacterized protein</fullName>
    </submittedName>
</protein>
<name>A0A7K1G974_9FLAO</name>